<comment type="similarity">
    <text evidence="1">Belongs to the PPR family. P subfamily.</text>
</comment>
<evidence type="ECO:0008006" key="4">
    <source>
        <dbReference type="Google" id="ProtNLM"/>
    </source>
</evidence>
<evidence type="ECO:0000256" key="1">
    <source>
        <dbReference type="ARBA" id="ARBA00007626"/>
    </source>
</evidence>
<sequence>MEVVSCSKAVSGLGKRRQWEAALQVLEGFEAARGEANVILYSSLGSCFEKAQQWLKAVSLLQKAHAQTIQADSILQNAVISACAKSAWRHASFLLWDMRQQALQATVVSYNSALNSCSKARWATAIFLLSHLRKSWVRASIVTYNSEIAVISQWRMAGRFMNDLRGKHLEPDLFTFNTAMACTAWQQSALLLQNMGLQKLQSDAVTSGAALSSFTWDCGLHLLNGECELNQIGCNAFIANSPWQQAVRLLQRAKMLSLRPSQSTYNALAAGQSWDQAFLTLQHRRSIDLPPDLVTYNSLMARQPHWQTPLKLLRRMPQASLEIDLLSCSSAIGACQWLVAMTLLTRLQAAFLQCDVPLKNSIMSVCQGGSWRMVLATDLGLPLDAVGHNEATVASRGTRWERTLGCLTKALCQHPFGSLLVSQNAALSACELESQWRLAARSLADLEEQNLVSQNAALSAHKEQWRQAASLVNQLSARNLTCSLITYNTLIGACEKDQWRFGVHLLGELGQGMQASVITCSAMAGCAAWRATAALLQEVEPNYLIYSSFVSSLGAANQWRHVLHTLRVEELQSDVASCAVALSCSRHVPGLAQALAARCEALLRRMAHGMAPIRFRQVDVLYCKQICHGDWRRALWLVSQLKNEGLRSNTIILNAALNACVKYRQWSKAGWLLENACSNAVPGDIITHNTMASSPGWCAALQLRDRITLNSQLRFATWRRALVLLQEASQVFLQSDTVTYNTAINACDSWPTASLLLFEASARTLQLDVISCTAAISSDWQRACGLLELLTARALEGNLQTYNSLLGRALELRWLQGLALFAVIASCRLELDIISYNSVAKSGSWELAARYWQQAAQKALSPSHVTSNTLTSKGGWRLALAPWDAVGFGAAIAAARWRRALELLSRLATVACEASAISLGATVDTCAQDGLWKRAQTLLAHPSCSRVQPNTVACNALVNACEKSSQWQGALNILGSFQADVVGFNSAVSACEKSERWHSALWLCWHPSVSADVVTCNAALSACEKRRRWQQALHLHSLVLEPLTTTCNAAISACEKSLGWWRAMSLLGHARKRRVADVLSVSSGIAAARAHWRCACWLLGGPELAMHATHIAYNSATLACLWQGQWQPVLDLMAHALSRQVPVDVATYGEVLRACADGSRWHSLASMLSHVQHQGWHSLVYLAKSD</sequence>
<dbReference type="InterPro" id="IPR050872">
    <property type="entry name" value="PPR_P_subfamily"/>
</dbReference>
<reference evidence="2" key="1">
    <citation type="submission" date="2023-08" db="EMBL/GenBank/DDBJ databases">
        <authorList>
            <person name="Chen Y."/>
            <person name="Shah S."/>
            <person name="Dougan E. K."/>
            <person name="Thang M."/>
            <person name="Chan C."/>
        </authorList>
    </citation>
    <scope>NUCLEOTIDE SEQUENCE</scope>
</reference>
<keyword evidence="3" id="KW-1185">Reference proteome</keyword>
<dbReference type="PANTHER" id="PTHR46128">
    <property type="entry name" value="MITOCHONDRIAL GROUP I INTRON SPLICING FACTOR CCM1"/>
    <property type="match status" value="1"/>
</dbReference>
<dbReference type="Proteomes" id="UP001178507">
    <property type="component" value="Unassembled WGS sequence"/>
</dbReference>
<protein>
    <recommendedName>
        <fullName evidence="4">Pentatricopeptide repeat-containing protein, chloroplastic</fullName>
    </recommendedName>
</protein>
<name>A0AA36NJL9_9DINO</name>
<evidence type="ECO:0000313" key="2">
    <source>
        <dbReference type="EMBL" id="CAJ1409684.1"/>
    </source>
</evidence>
<dbReference type="AlphaFoldDB" id="A0AA36NJL9"/>
<accession>A0AA36NJL9</accession>
<proteinExistence type="inferred from homology"/>
<dbReference type="Gene3D" id="1.25.40.10">
    <property type="entry name" value="Tetratricopeptide repeat domain"/>
    <property type="match status" value="7"/>
</dbReference>
<dbReference type="PANTHER" id="PTHR46128:SF193">
    <property type="entry name" value="TETRATRICOPEPTIDE-LIKE HELICAL DOMAIN SUPERFAMILY"/>
    <property type="match status" value="1"/>
</dbReference>
<dbReference type="EMBL" id="CAUJNA010003780">
    <property type="protein sequence ID" value="CAJ1409684.1"/>
    <property type="molecule type" value="Genomic_DNA"/>
</dbReference>
<dbReference type="InterPro" id="IPR011990">
    <property type="entry name" value="TPR-like_helical_dom_sf"/>
</dbReference>
<gene>
    <name evidence="2" type="ORF">EVOR1521_LOCUS30709</name>
</gene>
<organism evidence="2 3">
    <name type="scientific">Effrenium voratum</name>
    <dbReference type="NCBI Taxonomy" id="2562239"/>
    <lineage>
        <taxon>Eukaryota</taxon>
        <taxon>Sar</taxon>
        <taxon>Alveolata</taxon>
        <taxon>Dinophyceae</taxon>
        <taxon>Suessiales</taxon>
        <taxon>Symbiodiniaceae</taxon>
        <taxon>Effrenium</taxon>
    </lineage>
</organism>
<evidence type="ECO:0000313" key="3">
    <source>
        <dbReference type="Proteomes" id="UP001178507"/>
    </source>
</evidence>
<comment type="caution">
    <text evidence="2">The sequence shown here is derived from an EMBL/GenBank/DDBJ whole genome shotgun (WGS) entry which is preliminary data.</text>
</comment>